<feature type="region of interest" description="Disordered" evidence="1">
    <location>
        <begin position="55"/>
        <end position="85"/>
    </location>
</feature>
<reference evidence="2" key="1">
    <citation type="submission" date="2020-10" db="EMBL/GenBank/DDBJ databases">
        <title>Unveiling of a novel bifunctional photoreceptor, Dualchrome1, isolated from a cosmopolitan green alga.</title>
        <authorList>
            <person name="Suzuki S."/>
            <person name="Kawachi M."/>
        </authorList>
    </citation>
    <scope>NUCLEOTIDE SEQUENCE</scope>
    <source>
        <strain evidence="2">NIES 2893</strain>
    </source>
</reference>
<keyword evidence="3" id="KW-1185">Reference proteome</keyword>
<organism evidence="2 3">
    <name type="scientific">Pycnococcus provasolii</name>
    <dbReference type="NCBI Taxonomy" id="41880"/>
    <lineage>
        <taxon>Eukaryota</taxon>
        <taxon>Viridiplantae</taxon>
        <taxon>Chlorophyta</taxon>
        <taxon>Pseudoscourfieldiophyceae</taxon>
        <taxon>Pseudoscourfieldiales</taxon>
        <taxon>Pycnococcaceae</taxon>
        <taxon>Pycnococcus</taxon>
    </lineage>
</organism>
<evidence type="ECO:0000256" key="1">
    <source>
        <dbReference type="SAM" id="MobiDB-lite"/>
    </source>
</evidence>
<evidence type="ECO:0000313" key="2">
    <source>
        <dbReference type="EMBL" id="GHP11956.1"/>
    </source>
</evidence>
<proteinExistence type="predicted"/>
<feature type="compositionally biased region" description="Low complexity" evidence="1">
    <location>
        <begin position="12"/>
        <end position="21"/>
    </location>
</feature>
<protein>
    <submittedName>
        <fullName evidence="2">Uncharacterized protein</fullName>
    </submittedName>
</protein>
<dbReference type="AlphaFoldDB" id="A0A830HWX9"/>
<dbReference type="Proteomes" id="UP000660262">
    <property type="component" value="Unassembled WGS sequence"/>
</dbReference>
<feature type="region of interest" description="Disordered" evidence="1">
    <location>
        <begin position="1"/>
        <end position="33"/>
    </location>
</feature>
<sequence length="328" mass="35883">MARPSTGVLPWAQPQGAGSPSSAPPTPFTASDVLSARWDEPTVNSKVQVLWFVYNDGDDEASPENEDEEEDNDDDPGRPTWFSGSVSCSEIADDQTERAHKAVEKVLGTQPTENIAVRMLQYDAQPEDDFAAESRLVAFVKFTNSLCGAPYHVLVDVAWAEECPTEQSEVKRDAWLQRIRTDSAQTAPIDVGDPALQKVLDSDPRHEATLRMATYAVANAEADIDNAPAGTFPWMYTTHEASFGGWNGGDTWFFEETSAAPLEELVNTMQSKFGANATGRAMTELKSVIQLALQNAVANNDKDGNATLVSVENVNVALETLRKRKRDE</sequence>
<dbReference type="EMBL" id="BNJQ01000037">
    <property type="protein sequence ID" value="GHP11956.1"/>
    <property type="molecule type" value="Genomic_DNA"/>
</dbReference>
<feature type="compositionally biased region" description="Acidic residues" evidence="1">
    <location>
        <begin position="56"/>
        <end position="74"/>
    </location>
</feature>
<evidence type="ECO:0000313" key="3">
    <source>
        <dbReference type="Proteomes" id="UP000660262"/>
    </source>
</evidence>
<accession>A0A830HWX9</accession>
<gene>
    <name evidence="2" type="ORF">PPROV_001068300</name>
</gene>
<name>A0A830HWX9_9CHLO</name>
<comment type="caution">
    <text evidence="2">The sequence shown here is derived from an EMBL/GenBank/DDBJ whole genome shotgun (WGS) entry which is preliminary data.</text>
</comment>